<organism evidence="3 4">
    <name type="scientific">Penicillium digitatum</name>
    <name type="common">Green mold</name>
    <dbReference type="NCBI Taxonomy" id="36651"/>
    <lineage>
        <taxon>Eukaryota</taxon>
        <taxon>Fungi</taxon>
        <taxon>Dikarya</taxon>
        <taxon>Ascomycota</taxon>
        <taxon>Pezizomycotina</taxon>
        <taxon>Eurotiomycetes</taxon>
        <taxon>Eurotiomycetidae</taxon>
        <taxon>Eurotiales</taxon>
        <taxon>Aspergillaceae</taxon>
        <taxon>Penicillium</taxon>
    </lineage>
</organism>
<name>A0A7T7BL27_PENDI</name>
<evidence type="ECO:0000313" key="3">
    <source>
        <dbReference type="EMBL" id="QQK43476.1"/>
    </source>
</evidence>
<evidence type="ECO:0000256" key="2">
    <source>
        <dbReference type="SAM" id="Phobius"/>
    </source>
</evidence>
<evidence type="ECO:0000256" key="1">
    <source>
        <dbReference type="SAM" id="MobiDB-lite"/>
    </source>
</evidence>
<dbReference type="Proteomes" id="UP000595662">
    <property type="component" value="Chromosome 2"/>
</dbReference>
<proteinExistence type="predicted"/>
<dbReference type="AlphaFoldDB" id="A0A7T7BL27"/>
<dbReference type="VEuPathDB" id="FungiDB:PDIP_49620"/>
<feature type="region of interest" description="Disordered" evidence="1">
    <location>
        <begin position="1"/>
        <end position="24"/>
    </location>
</feature>
<accession>A0A7T7BL27</accession>
<protein>
    <submittedName>
        <fullName evidence="3">Fatty acid hydroxylase</fullName>
    </submittedName>
</protein>
<feature type="transmembrane region" description="Helical" evidence="2">
    <location>
        <begin position="81"/>
        <end position="104"/>
    </location>
</feature>
<dbReference type="KEGG" id="pdp:PDIP_49620"/>
<gene>
    <name evidence="3" type="ORF">Pdw03_7377</name>
</gene>
<dbReference type="RefSeq" id="XP_014533956.1">
    <property type="nucleotide sequence ID" value="XM_014678470.1"/>
</dbReference>
<evidence type="ECO:0000313" key="4">
    <source>
        <dbReference type="Proteomes" id="UP000595662"/>
    </source>
</evidence>
<keyword evidence="2" id="KW-0472">Membrane</keyword>
<dbReference type="EMBL" id="CP060775">
    <property type="protein sequence ID" value="QQK43476.1"/>
    <property type="molecule type" value="Genomic_DNA"/>
</dbReference>
<keyword evidence="2" id="KW-1133">Transmembrane helix</keyword>
<keyword evidence="2" id="KW-0812">Transmembrane</keyword>
<reference evidence="3 4" key="1">
    <citation type="submission" date="2020-08" db="EMBL/GenBank/DDBJ databases">
        <title>The completed genome sequence of the pathogenic ascomycete fungus Penicillium digitatum.</title>
        <authorList>
            <person name="Wang M."/>
        </authorList>
    </citation>
    <scope>NUCLEOTIDE SEQUENCE [LARGE SCALE GENOMIC DNA]</scope>
    <source>
        <strain evidence="3 4">PdW03</strain>
    </source>
</reference>
<sequence length="105" mass="12018">MDFLPSALRTTRHTAPPLKPSTSRKKHALRWLGHQHGFLDGDKHARDGVPDVGVAKVIRSLMSASTMFTVFIAYHTTHPLLTITFLSLSLEAGLFYIIFEFWFYW</sequence>
<dbReference type="GeneID" id="26233279"/>